<accession>A0AAU8MW01</accession>
<reference evidence="1" key="1">
    <citation type="submission" date="2024-06" db="EMBL/GenBank/DDBJ databases">
        <authorList>
            <person name="Li S."/>
        </authorList>
    </citation>
    <scope>NUCLEOTIDE SEQUENCE</scope>
    <source>
        <strain evidence="1">SR10</strain>
    </source>
</reference>
<organism evidence="1">
    <name type="scientific">Lysobacter firmicutimachus</name>
    <dbReference type="NCBI Taxonomy" id="1792846"/>
    <lineage>
        <taxon>Bacteria</taxon>
        <taxon>Pseudomonadati</taxon>
        <taxon>Pseudomonadota</taxon>
        <taxon>Gammaproteobacteria</taxon>
        <taxon>Lysobacterales</taxon>
        <taxon>Lysobacteraceae</taxon>
        <taxon>Lysobacter</taxon>
    </lineage>
</organism>
<dbReference type="RefSeq" id="WP_363799837.1">
    <property type="nucleotide sequence ID" value="NZ_CP159925.1"/>
</dbReference>
<dbReference type="EMBL" id="CP159925">
    <property type="protein sequence ID" value="XCO76512.1"/>
    <property type="molecule type" value="Genomic_DNA"/>
</dbReference>
<sequence length="143" mass="15847">MSKFKVEIATGSDGSVSFDVPLRISKRGYRKLVQITSPDSAERPWDAQPTAMQRALGRAERWRRMLDSGEATSINEIAVRENTDFSYVARLLNLTVLAPPLAAAILDDTLPSGTTINDLAINPPLLWSEQVSRLELNRGPLRN</sequence>
<dbReference type="SUPFAM" id="SSF109709">
    <property type="entry name" value="KorB DNA-binding domain-like"/>
    <property type="match status" value="1"/>
</dbReference>
<gene>
    <name evidence="1" type="ORF">ABU614_06930</name>
</gene>
<name>A0AAU8MW01_9GAMM</name>
<dbReference type="AlphaFoldDB" id="A0AAU8MW01"/>
<protein>
    <submittedName>
        <fullName evidence="1">LacI family transcriptional regulator</fullName>
    </submittedName>
</protein>
<proteinExistence type="predicted"/>
<evidence type="ECO:0000313" key="1">
    <source>
        <dbReference type="EMBL" id="XCO76512.1"/>
    </source>
</evidence>